<keyword evidence="12" id="KW-1185">Reference proteome</keyword>
<feature type="transmembrane region" description="Helical" evidence="9">
    <location>
        <begin position="172"/>
        <end position="197"/>
    </location>
</feature>
<feature type="transmembrane region" description="Helical" evidence="9">
    <location>
        <begin position="12"/>
        <end position="30"/>
    </location>
</feature>
<evidence type="ECO:0000256" key="1">
    <source>
        <dbReference type="ARBA" id="ARBA00004651"/>
    </source>
</evidence>
<keyword evidence="5" id="KW-0297">G-protein coupled receptor</keyword>
<evidence type="ECO:0000256" key="5">
    <source>
        <dbReference type="ARBA" id="ARBA00023040"/>
    </source>
</evidence>
<sequence>MADVLRTLYTTLMILSSVASICGNILLLLVHLLNKELWSDTLGLTLSISLSDLALGLSTISVGAHNSLCRPEGYPSEGAFCQGSGFIFVLLQTSSIHSLTWVTVDKFAEVWFALRYSSIWTAGRIQAVLILIWLFCLVNATLPLLGFGSYVYSESRFLCCLSFTPENGYFVVLWMCLGIVVPILTTCSLYGYIIYVARKQARRGTFMCNELHCFYVPSNNYLRTCLLVCWLPYISVCLYETFSGQQSPAMTSALSTWLVLTSAALNPWITCMTQT</sequence>
<organism evidence="11 12">
    <name type="scientific">Monopterus albus</name>
    <name type="common">Swamp eel</name>
    <dbReference type="NCBI Taxonomy" id="43700"/>
    <lineage>
        <taxon>Eukaryota</taxon>
        <taxon>Metazoa</taxon>
        <taxon>Chordata</taxon>
        <taxon>Craniata</taxon>
        <taxon>Vertebrata</taxon>
        <taxon>Euteleostomi</taxon>
        <taxon>Actinopterygii</taxon>
        <taxon>Neopterygii</taxon>
        <taxon>Teleostei</taxon>
        <taxon>Neoteleostei</taxon>
        <taxon>Acanthomorphata</taxon>
        <taxon>Anabantaria</taxon>
        <taxon>Synbranchiformes</taxon>
        <taxon>Synbranchidae</taxon>
        <taxon>Monopterus</taxon>
    </lineage>
</organism>
<dbReference type="SUPFAM" id="SSF81321">
    <property type="entry name" value="Family A G protein-coupled receptor-like"/>
    <property type="match status" value="1"/>
</dbReference>
<dbReference type="PANTHER" id="PTHR22752">
    <property type="entry name" value="G PROTEIN-COUPLED RECEPTOR"/>
    <property type="match status" value="1"/>
</dbReference>
<keyword evidence="6 9" id="KW-0472">Membrane</keyword>
<evidence type="ECO:0000256" key="4">
    <source>
        <dbReference type="ARBA" id="ARBA00022989"/>
    </source>
</evidence>
<evidence type="ECO:0000256" key="3">
    <source>
        <dbReference type="ARBA" id="ARBA00022692"/>
    </source>
</evidence>
<evidence type="ECO:0000313" key="11">
    <source>
        <dbReference type="Ensembl" id="ENSMALP00000012906.1"/>
    </source>
</evidence>
<feature type="transmembrane region" description="Helical" evidence="9">
    <location>
        <begin position="125"/>
        <end position="152"/>
    </location>
</feature>
<dbReference type="PRINTS" id="PR00237">
    <property type="entry name" value="GPCRRHODOPSN"/>
</dbReference>
<dbReference type="Proteomes" id="UP000261600">
    <property type="component" value="Unplaced"/>
</dbReference>
<keyword evidence="3 9" id="KW-0812">Transmembrane</keyword>
<evidence type="ECO:0000256" key="8">
    <source>
        <dbReference type="ARBA" id="ARBA00023224"/>
    </source>
</evidence>
<evidence type="ECO:0000259" key="10">
    <source>
        <dbReference type="PROSITE" id="PS50262"/>
    </source>
</evidence>
<accession>A0A3Q3QHM9</accession>
<proteinExistence type="predicted"/>
<dbReference type="CDD" id="cd00637">
    <property type="entry name" value="7tm_classA_rhodopsin-like"/>
    <property type="match status" value="1"/>
</dbReference>
<dbReference type="PROSITE" id="PS50262">
    <property type="entry name" value="G_PROTEIN_RECEP_F1_2"/>
    <property type="match status" value="1"/>
</dbReference>
<dbReference type="Ensembl" id="ENSMALT00000013185.1">
    <property type="protein sequence ID" value="ENSMALP00000012906.1"/>
    <property type="gene ID" value="ENSMALG00000009142.1"/>
</dbReference>
<dbReference type="GO" id="GO:0004930">
    <property type="term" value="F:G protein-coupled receptor activity"/>
    <property type="evidence" value="ECO:0007669"/>
    <property type="project" value="UniProtKB-KW"/>
</dbReference>
<evidence type="ECO:0000256" key="2">
    <source>
        <dbReference type="ARBA" id="ARBA00022475"/>
    </source>
</evidence>
<dbReference type="Pfam" id="PF00001">
    <property type="entry name" value="7tm_1"/>
    <property type="match status" value="1"/>
</dbReference>
<keyword evidence="4 9" id="KW-1133">Transmembrane helix</keyword>
<evidence type="ECO:0000256" key="9">
    <source>
        <dbReference type="SAM" id="Phobius"/>
    </source>
</evidence>
<dbReference type="PANTHER" id="PTHR22752:SF14">
    <property type="entry name" value="G-PROTEIN COUPLED RECEPTORS FAMILY 1 PROFILE DOMAIN-CONTAINING PROTEIN"/>
    <property type="match status" value="1"/>
</dbReference>
<dbReference type="GO" id="GO:0005886">
    <property type="term" value="C:plasma membrane"/>
    <property type="evidence" value="ECO:0007669"/>
    <property type="project" value="UniProtKB-SubCell"/>
</dbReference>
<reference evidence="11" key="1">
    <citation type="submission" date="2025-08" db="UniProtKB">
        <authorList>
            <consortium name="Ensembl"/>
        </authorList>
    </citation>
    <scope>IDENTIFICATION</scope>
</reference>
<reference evidence="11" key="2">
    <citation type="submission" date="2025-09" db="UniProtKB">
        <authorList>
            <consortium name="Ensembl"/>
        </authorList>
    </citation>
    <scope>IDENTIFICATION</scope>
</reference>
<dbReference type="AlphaFoldDB" id="A0A3Q3QHM9"/>
<dbReference type="InterPro" id="IPR017452">
    <property type="entry name" value="GPCR_Rhodpsn_7TM"/>
</dbReference>
<comment type="subcellular location">
    <subcellularLocation>
        <location evidence="1">Cell membrane</location>
        <topology evidence="1">Multi-pass membrane protein</topology>
    </subcellularLocation>
</comment>
<keyword evidence="2" id="KW-1003">Cell membrane</keyword>
<keyword evidence="7" id="KW-0675">Receptor</keyword>
<evidence type="ECO:0000256" key="6">
    <source>
        <dbReference type="ARBA" id="ARBA00023136"/>
    </source>
</evidence>
<dbReference type="InterPro" id="IPR000276">
    <property type="entry name" value="GPCR_Rhodpsn"/>
</dbReference>
<name>A0A3Q3QHM9_MONAL</name>
<feature type="domain" description="G-protein coupled receptors family 1 profile" evidence="10">
    <location>
        <begin position="23"/>
        <end position="270"/>
    </location>
</feature>
<protein>
    <recommendedName>
        <fullName evidence="10">G-protein coupled receptors family 1 profile domain-containing protein</fullName>
    </recommendedName>
</protein>
<evidence type="ECO:0000256" key="7">
    <source>
        <dbReference type="ARBA" id="ARBA00023170"/>
    </source>
</evidence>
<evidence type="ECO:0000313" key="12">
    <source>
        <dbReference type="Proteomes" id="UP000261600"/>
    </source>
</evidence>
<keyword evidence="8" id="KW-0807">Transducer</keyword>
<dbReference type="Gene3D" id="1.20.1070.10">
    <property type="entry name" value="Rhodopsin 7-helix transmembrane proteins"/>
    <property type="match status" value="1"/>
</dbReference>